<dbReference type="Proteomes" id="UP000007397">
    <property type="component" value="Chromosome"/>
</dbReference>
<accession>I0JKE9</accession>
<dbReference type="KEGG" id="hhd:HBHAL_2267"/>
<protein>
    <submittedName>
        <fullName evidence="1">Uncharacterized protein</fullName>
    </submittedName>
</protein>
<dbReference type="AlphaFoldDB" id="I0JKE9"/>
<dbReference type="HOGENOM" id="CLU_3396831_0_0_9"/>
<sequence length="31" mass="3390">MEQAYFLLNKKSGKPCTGFAAFFGGFSTVLE</sequence>
<keyword evidence="2" id="KW-1185">Reference proteome</keyword>
<evidence type="ECO:0000313" key="1">
    <source>
        <dbReference type="EMBL" id="CCG44618.1"/>
    </source>
</evidence>
<evidence type="ECO:0000313" key="2">
    <source>
        <dbReference type="Proteomes" id="UP000007397"/>
    </source>
</evidence>
<proteinExistence type="predicted"/>
<organism evidence="1 2">
    <name type="scientific">Halobacillus halophilus (strain ATCC 35676 / DSM 2266 / JCM 20832 / KCTC 3685 / LMG 17431 / NBRC 102448 / NCIMB 2269)</name>
    <name type="common">Sporosarcina halophila</name>
    <dbReference type="NCBI Taxonomy" id="866895"/>
    <lineage>
        <taxon>Bacteria</taxon>
        <taxon>Bacillati</taxon>
        <taxon>Bacillota</taxon>
        <taxon>Bacilli</taxon>
        <taxon>Bacillales</taxon>
        <taxon>Bacillaceae</taxon>
        <taxon>Halobacillus</taxon>
    </lineage>
</organism>
<reference evidence="1 2" key="1">
    <citation type="journal article" date="2013" name="Environ. Microbiol.">
        <title>Chloride and organic osmolytes: a hybrid strategy to cope with elevated salinities by the moderately halophilic, chloride-dependent bacterium Halobacillus halophilus.</title>
        <authorList>
            <person name="Saum S.H."/>
            <person name="Pfeiffer F."/>
            <person name="Palm P."/>
            <person name="Rampp M."/>
            <person name="Schuster S.C."/>
            <person name="Muller V."/>
            <person name="Oesterhelt D."/>
        </authorList>
    </citation>
    <scope>NUCLEOTIDE SEQUENCE [LARGE SCALE GENOMIC DNA]</scope>
    <source>
        <strain evidence="2">ATCC 35676 / DSM 2266 / JCM 20832 / KCTC 3685 / LMG 17431 / NBRC 102448 / NCIMB 2269</strain>
    </source>
</reference>
<dbReference type="STRING" id="866895.HBHAL_2267"/>
<dbReference type="EMBL" id="HE717023">
    <property type="protein sequence ID" value="CCG44618.1"/>
    <property type="molecule type" value="Genomic_DNA"/>
</dbReference>
<name>I0JKE9_HALH3</name>
<gene>
    <name evidence="1" type="ordered locus">HBHAL_2267</name>
</gene>